<name>A0AAX6IAX6_IRIPA</name>
<evidence type="ECO:0000313" key="1">
    <source>
        <dbReference type="EMBL" id="KAJ6850171.1"/>
    </source>
</evidence>
<protein>
    <submittedName>
        <fullName evidence="1">Uncharacterized protein</fullName>
    </submittedName>
</protein>
<dbReference type="EMBL" id="JANAVB010003200">
    <property type="protein sequence ID" value="KAJ6850171.1"/>
    <property type="molecule type" value="Genomic_DNA"/>
</dbReference>
<accession>A0AAX6IAX6</accession>
<comment type="caution">
    <text evidence="1">The sequence shown here is derived from an EMBL/GenBank/DDBJ whole genome shotgun (WGS) entry which is preliminary data.</text>
</comment>
<sequence length="56" mass="6316">MHFSLHWLEFLVGVVLCFFSDRIVAGLLGDVVSSSWARARSQDRVVPQDGLRISEL</sequence>
<reference evidence="1" key="1">
    <citation type="journal article" date="2023" name="GigaByte">
        <title>Genome assembly of the bearded iris, Iris pallida Lam.</title>
        <authorList>
            <person name="Bruccoleri R.E."/>
            <person name="Oakeley E.J."/>
            <person name="Faust A.M.E."/>
            <person name="Altorfer M."/>
            <person name="Dessus-Babus S."/>
            <person name="Burckhardt D."/>
            <person name="Oertli M."/>
            <person name="Naumann U."/>
            <person name="Petersen F."/>
            <person name="Wong J."/>
        </authorList>
    </citation>
    <scope>NUCLEOTIDE SEQUENCE</scope>
    <source>
        <strain evidence="1">GSM-AAB239-AS_SAM_17_03QT</strain>
    </source>
</reference>
<keyword evidence="2" id="KW-1185">Reference proteome</keyword>
<reference evidence="1" key="2">
    <citation type="submission" date="2023-04" db="EMBL/GenBank/DDBJ databases">
        <authorList>
            <person name="Bruccoleri R.E."/>
            <person name="Oakeley E.J."/>
            <person name="Faust A.-M."/>
            <person name="Dessus-Babus S."/>
            <person name="Altorfer M."/>
            <person name="Burckhardt D."/>
            <person name="Oertli M."/>
            <person name="Naumann U."/>
            <person name="Petersen F."/>
            <person name="Wong J."/>
        </authorList>
    </citation>
    <scope>NUCLEOTIDE SEQUENCE</scope>
    <source>
        <strain evidence="1">GSM-AAB239-AS_SAM_17_03QT</strain>
        <tissue evidence="1">Leaf</tissue>
    </source>
</reference>
<gene>
    <name evidence="1" type="ORF">M6B38_266195</name>
</gene>
<dbReference type="AlphaFoldDB" id="A0AAX6IAX6"/>
<organism evidence="1 2">
    <name type="scientific">Iris pallida</name>
    <name type="common">Sweet iris</name>
    <dbReference type="NCBI Taxonomy" id="29817"/>
    <lineage>
        <taxon>Eukaryota</taxon>
        <taxon>Viridiplantae</taxon>
        <taxon>Streptophyta</taxon>
        <taxon>Embryophyta</taxon>
        <taxon>Tracheophyta</taxon>
        <taxon>Spermatophyta</taxon>
        <taxon>Magnoliopsida</taxon>
        <taxon>Liliopsida</taxon>
        <taxon>Asparagales</taxon>
        <taxon>Iridaceae</taxon>
        <taxon>Iridoideae</taxon>
        <taxon>Irideae</taxon>
        <taxon>Iris</taxon>
    </lineage>
</organism>
<dbReference type="Proteomes" id="UP001140949">
    <property type="component" value="Unassembled WGS sequence"/>
</dbReference>
<proteinExistence type="predicted"/>
<evidence type="ECO:0000313" key="2">
    <source>
        <dbReference type="Proteomes" id="UP001140949"/>
    </source>
</evidence>